<dbReference type="Proteomes" id="UP000738349">
    <property type="component" value="Unassembled WGS sequence"/>
</dbReference>
<dbReference type="OrthoDB" id="2132010at2759"/>
<organism evidence="1 2">
    <name type="scientific">Dactylonectria macrodidyma</name>
    <dbReference type="NCBI Taxonomy" id="307937"/>
    <lineage>
        <taxon>Eukaryota</taxon>
        <taxon>Fungi</taxon>
        <taxon>Dikarya</taxon>
        <taxon>Ascomycota</taxon>
        <taxon>Pezizomycotina</taxon>
        <taxon>Sordariomycetes</taxon>
        <taxon>Hypocreomycetidae</taxon>
        <taxon>Hypocreales</taxon>
        <taxon>Nectriaceae</taxon>
        <taxon>Dactylonectria</taxon>
    </lineage>
</organism>
<evidence type="ECO:0000313" key="2">
    <source>
        <dbReference type="Proteomes" id="UP000738349"/>
    </source>
</evidence>
<protein>
    <recommendedName>
        <fullName evidence="3">Biotrophy-associated secreted protein 2</fullName>
    </recommendedName>
</protein>
<gene>
    <name evidence="1" type="ORF">EDB81DRAFT_799438</name>
</gene>
<sequence length="195" mass="18969">MVQLSLAIAFPCKKAKFLFHPCLLLTEPVLVGVLALPADPSGDKNIGNGQGLQFITGACLSDADCGSGCCATLRGSGVCSARAAANEQGKQGCGFSSDGQLAVTPTASAISISVSVTTPVATETPIGSGSIDADAAGAENVGLGNGLQFITGQCFSDADCASTCCAGRAGTANGACAAVAVANANGNNGCGFVQS</sequence>
<accession>A0A9P9ENN5</accession>
<dbReference type="AlphaFoldDB" id="A0A9P9ENN5"/>
<proteinExistence type="predicted"/>
<name>A0A9P9ENN5_9HYPO</name>
<keyword evidence="2" id="KW-1185">Reference proteome</keyword>
<comment type="caution">
    <text evidence="1">The sequence shown here is derived from an EMBL/GenBank/DDBJ whole genome shotgun (WGS) entry which is preliminary data.</text>
</comment>
<reference evidence="1" key="1">
    <citation type="journal article" date="2021" name="Nat. Commun.">
        <title>Genetic determinants of endophytism in the Arabidopsis root mycobiome.</title>
        <authorList>
            <person name="Mesny F."/>
            <person name="Miyauchi S."/>
            <person name="Thiergart T."/>
            <person name="Pickel B."/>
            <person name="Atanasova L."/>
            <person name="Karlsson M."/>
            <person name="Huettel B."/>
            <person name="Barry K.W."/>
            <person name="Haridas S."/>
            <person name="Chen C."/>
            <person name="Bauer D."/>
            <person name="Andreopoulos W."/>
            <person name="Pangilinan J."/>
            <person name="LaButti K."/>
            <person name="Riley R."/>
            <person name="Lipzen A."/>
            <person name="Clum A."/>
            <person name="Drula E."/>
            <person name="Henrissat B."/>
            <person name="Kohler A."/>
            <person name="Grigoriev I.V."/>
            <person name="Martin F.M."/>
            <person name="Hacquard S."/>
        </authorList>
    </citation>
    <scope>NUCLEOTIDE SEQUENCE</scope>
    <source>
        <strain evidence="1">MPI-CAGE-AT-0147</strain>
    </source>
</reference>
<evidence type="ECO:0000313" key="1">
    <source>
        <dbReference type="EMBL" id="KAH7141115.1"/>
    </source>
</evidence>
<dbReference type="EMBL" id="JAGMUV010000011">
    <property type="protein sequence ID" value="KAH7141115.1"/>
    <property type="molecule type" value="Genomic_DNA"/>
</dbReference>
<evidence type="ECO:0008006" key="3">
    <source>
        <dbReference type="Google" id="ProtNLM"/>
    </source>
</evidence>